<evidence type="ECO:0000256" key="1">
    <source>
        <dbReference type="ARBA" id="ARBA00007274"/>
    </source>
</evidence>
<comment type="similarity">
    <text evidence="1">Belongs to the transferase hexapeptide repeat family.</text>
</comment>
<dbReference type="PANTHER" id="PTHR42811">
    <property type="entry name" value="SERINE ACETYLTRANSFERASE"/>
    <property type="match status" value="1"/>
</dbReference>
<keyword evidence="2" id="KW-0808">Transferase</keyword>
<dbReference type="SUPFAM" id="SSF51161">
    <property type="entry name" value="Trimeric LpxA-like enzymes"/>
    <property type="match status" value="1"/>
</dbReference>
<evidence type="ECO:0000313" key="6">
    <source>
        <dbReference type="Proteomes" id="UP001652542"/>
    </source>
</evidence>
<dbReference type="EMBL" id="JAOWKY010000003">
    <property type="protein sequence ID" value="MCV2869491.1"/>
    <property type="molecule type" value="Genomic_DNA"/>
</dbReference>
<accession>A0ABT2ZFF0</accession>
<dbReference type="InterPro" id="IPR045304">
    <property type="entry name" value="LbH_SAT"/>
</dbReference>
<evidence type="ECO:0000313" key="5">
    <source>
        <dbReference type="EMBL" id="MCV2869491.1"/>
    </source>
</evidence>
<keyword evidence="6" id="KW-1185">Reference proteome</keyword>
<dbReference type="InterPro" id="IPR001451">
    <property type="entry name" value="Hexapep"/>
</dbReference>
<dbReference type="InterPro" id="IPR018357">
    <property type="entry name" value="Hexapep_transf_CS"/>
</dbReference>
<sequence length="294" mass="32243">MARNRLVAVSMRLGVSDRRLFKALRLSKRAARSDAAEGFRLNAAYFIRISGPLSPNGPMSDRCRAVSARPAKDLAQRGASLCCRRTALTPENINLKHEPSRLRAAALPGESGHFEWKLRMLNTLRADYRRHKGEGAAFVALTTYRFGRWALNLRNPVLRWFLLKVYGLTNMFVANVTKIWLPPQTTIGKDFHIIHGSGFLAVHPDVIIGDRCGVMHNVTIGMNMTGGVPQIGDDVFIGVNATILGPVKIGDRTRIGANTVVVTDVPADSVVQAPAPRIFPSLSIQSLKASRPST</sequence>
<dbReference type="PROSITE" id="PS00101">
    <property type="entry name" value="HEXAPEP_TRANSFERASES"/>
    <property type="match status" value="1"/>
</dbReference>
<dbReference type="Gene3D" id="2.160.10.10">
    <property type="entry name" value="Hexapeptide repeat proteins"/>
    <property type="match status" value="1"/>
</dbReference>
<name>A0ABT2ZFF0_9RHOB</name>
<gene>
    <name evidence="5" type="ORF">OEW28_12725</name>
</gene>
<dbReference type="CDD" id="cd03354">
    <property type="entry name" value="LbH_SAT"/>
    <property type="match status" value="1"/>
</dbReference>
<keyword evidence="4" id="KW-0012">Acyltransferase</keyword>
<reference evidence="5 6" key="1">
    <citation type="submission" date="2022-10" db="EMBL/GenBank/DDBJ databases">
        <title>Defluviimonas sp. nov., isolated from ocean surface water.</title>
        <authorList>
            <person name="He W."/>
            <person name="Wang L."/>
            <person name="Zhang D.-F."/>
        </authorList>
    </citation>
    <scope>NUCLEOTIDE SEQUENCE [LARGE SCALE GENOMIC DNA]</scope>
    <source>
        <strain evidence="5 6">WL0002</strain>
    </source>
</reference>
<dbReference type="InterPro" id="IPR011004">
    <property type="entry name" value="Trimer_LpxA-like_sf"/>
</dbReference>
<keyword evidence="3" id="KW-0677">Repeat</keyword>
<dbReference type="Proteomes" id="UP001652542">
    <property type="component" value="Unassembled WGS sequence"/>
</dbReference>
<dbReference type="RefSeq" id="WP_263735146.1">
    <property type="nucleotide sequence ID" value="NZ_JAOWKY010000003.1"/>
</dbReference>
<protein>
    <submittedName>
        <fullName evidence="5">Serine acetyltransferase</fullName>
    </submittedName>
</protein>
<organism evidence="5 6">
    <name type="scientific">Albidovulum marisflavi</name>
    <dbReference type="NCBI Taxonomy" id="2984159"/>
    <lineage>
        <taxon>Bacteria</taxon>
        <taxon>Pseudomonadati</taxon>
        <taxon>Pseudomonadota</taxon>
        <taxon>Alphaproteobacteria</taxon>
        <taxon>Rhodobacterales</taxon>
        <taxon>Paracoccaceae</taxon>
        <taxon>Albidovulum</taxon>
    </lineage>
</organism>
<proteinExistence type="inferred from homology"/>
<evidence type="ECO:0000256" key="2">
    <source>
        <dbReference type="ARBA" id="ARBA00022679"/>
    </source>
</evidence>
<dbReference type="Pfam" id="PF00132">
    <property type="entry name" value="Hexapep"/>
    <property type="match status" value="1"/>
</dbReference>
<evidence type="ECO:0000256" key="4">
    <source>
        <dbReference type="ARBA" id="ARBA00023315"/>
    </source>
</evidence>
<comment type="caution">
    <text evidence="5">The sequence shown here is derived from an EMBL/GenBank/DDBJ whole genome shotgun (WGS) entry which is preliminary data.</text>
</comment>
<evidence type="ECO:0000256" key="3">
    <source>
        <dbReference type="ARBA" id="ARBA00022737"/>
    </source>
</evidence>